<dbReference type="GO" id="GO:0004497">
    <property type="term" value="F:monooxygenase activity"/>
    <property type="evidence" value="ECO:0007669"/>
    <property type="project" value="UniProtKB-KW"/>
</dbReference>
<evidence type="ECO:0000256" key="9">
    <source>
        <dbReference type="RuleBase" id="RU000461"/>
    </source>
</evidence>
<dbReference type="Pfam" id="PF00067">
    <property type="entry name" value="p450"/>
    <property type="match status" value="1"/>
</dbReference>
<dbReference type="PANTHER" id="PTHR46300">
    <property type="entry name" value="P450, PUTATIVE (EUROFUNG)-RELATED-RELATED"/>
    <property type="match status" value="1"/>
</dbReference>
<protein>
    <submittedName>
        <fullName evidence="11">Cytochrome P450</fullName>
    </submittedName>
</protein>
<keyword evidence="6 8" id="KW-0408">Iron</keyword>
<dbReference type="Proteomes" id="UP000326877">
    <property type="component" value="Unassembled WGS sequence"/>
</dbReference>
<dbReference type="CDD" id="cd11065">
    <property type="entry name" value="CYP64-like"/>
    <property type="match status" value="1"/>
</dbReference>
<dbReference type="EMBL" id="ML735265">
    <property type="protein sequence ID" value="KAE8389473.1"/>
    <property type="molecule type" value="Genomic_DNA"/>
</dbReference>
<dbReference type="PANTHER" id="PTHR46300:SF1">
    <property type="entry name" value="P450, PUTATIVE (EUROFUNG)-RELATED"/>
    <property type="match status" value="1"/>
</dbReference>
<evidence type="ECO:0000256" key="1">
    <source>
        <dbReference type="ARBA" id="ARBA00001971"/>
    </source>
</evidence>
<keyword evidence="5 9" id="KW-0560">Oxidoreductase</keyword>
<evidence type="ECO:0000256" key="6">
    <source>
        <dbReference type="ARBA" id="ARBA00023004"/>
    </source>
</evidence>
<gene>
    <name evidence="11" type="ORF">BDV23DRAFT_194397</name>
</gene>
<name>A0A5N7C791_PETAA</name>
<feature type="chain" id="PRO_5024819588" evidence="10">
    <location>
        <begin position="18"/>
        <end position="504"/>
    </location>
</feature>
<dbReference type="OrthoDB" id="1470350at2759"/>
<accession>A0A5N7C791</accession>
<organism evidence="11">
    <name type="scientific">Petromyces alliaceus</name>
    <name type="common">Aspergillus alliaceus</name>
    <dbReference type="NCBI Taxonomy" id="209559"/>
    <lineage>
        <taxon>Eukaryota</taxon>
        <taxon>Fungi</taxon>
        <taxon>Dikarya</taxon>
        <taxon>Ascomycota</taxon>
        <taxon>Pezizomycotina</taxon>
        <taxon>Eurotiomycetes</taxon>
        <taxon>Eurotiomycetidae</taxon>
        <taxon>Eurotiales</taxon>
        <taxon>Aspergillaceae</taxon>
        <taxon>Aspergillus</taxon>
        <taxon>Aspergillus subgen. Circumdati</taxon>
    </lineage>
</organism>
<comment type="similarity">
    <text evidence="2 9">Belongs to the cytochrome P450 family.</text>
</comment>
<evidence type="ECO:0000256" key="7">
    <source>
        <dbReference type="ARBA" id="ARBA00023033"/>
    </source>
</evidence>
<dbReference type="GO" id="GO:0005506">
    <property type="term" value="F:iron ion binding"/>
    <property type="evidence" value="ECO:0007669"/>
    <property type="project" value="InterPro"/>
</dbReference>
<dbReference type="SUPFAM" id="SSF48264">
    <property type="entry name" value="Cytochrome P450"/>
    <property type="match status" value="1"/>
</dbReference>
<keyword evidence="4 8" id="KW-0479">Metal-binding</keyword>
<sequence length="504" mass="57582">MSALAAVISLIILGTLAGCYRTLTSPLPLIGNLHQLQCRGWVRQSREWHKKYGPLVTLKLGQRTAVLIGNQEVANELLGKRGRIYSSRPHLTLAFEIMSKCDHTLFLPYGPKWRAHNRLHMSFLNPRAVRQYRAIQELESLETLHQLLTDDNHERLFKRFQTSLIHTLAYGTRITDAKDSRIKELEEVARGFLEAVATGDWWVDSFPILKHVPSCFASWKRYADRIHWKTVKMNGANISAAEKGASWNWVKHVRGLKGVETVSEHELVFVFGSIYQAGVDIMTSSLRLFLMACILHPEAVSAAQEELQRVLGNNRLPNFKDMDNLPFIDAFIKEVLRWRPLAAIGAPHSLTEEDSYLGFVFPKDTIILANQFAMDMDRNAWSEPELFRPERWIENPTRTLSSFGFGRRKCVGQYMAMDSLYIMITRILWAYDIKGGYKDSEGSRIGPWDFVEEGNVLIPKPFHVDLRIRDEQRRGIIQSALAATEGSIDHLLAECGREISKCFS</sequence>
<evidence type="ECO:0000256" key="3">
    <source>
        <dbReference type="ARBA" id="ARBA00022617"/>
    </source>
</evidence>
<dbReference type="InterPro" id="IPR050364">
    <property type="entry name" value="Cytochrome_P450_fung"/>
</dbReference>
<evidence type="ECO:0000256" key="4">
    <source>
        <dbReference type="ARBA" id="ARBA00022723"/>
    </source>
</evidence>
<dbReference type="InterPro" id="IPR017972">
    <property type="entry name" value="Cyt_P450_CS"/>
</dbReference>
<dbReference type="GO" id="GO:0016705">
    <property type="term" value="F:oxidoreductase activity, acting on paired donors, with incorporation or reduction of molecular oxygen"/>
    <property type="evidence" value="ECO:0007669"/>
    <property type="project" value="InterPro"/>
</dbReference>
<dbReference type="GO" id="GO:0020037">
    <property type="term" value="F:heme binding"/>
    <property type="evidence" value="ECO:0007669"/>
    <property type="project" value="InterPro"/>
</dbReference>
<keyword evidence="10" id="KW-0732">Signal</keyword>
<evidence type="ECO:0000256" key="2">
    <source>
        <dbReference type="ARBA" id="ARBA00010617"/>
    </source>
</evidence>
<dbReference type="InterPro" id="IPR001128">
    <property type="entry name" value="Cyt_P450"/>
</dbReference>
<dbReference type="PRINTS" id="PR00385">
    <property type="entry name" value="P450"/>
</dbReference>
<evidence type="ECO:0000313" key="11">
    <source>
        <dbReference type="EMBL" id="KAE8389473.1"/>
    </source>
</evidence>
<dbReference type="PRINTS" id="PR00463">
    <property type="entry name" value="EP450I"/>
</dbReference>
<dbReference type="Gene3D" id="1.10.630.10">
    <property type="entry name" value="Cytochrome P450"/>
    <property type="match status" value="1"/>
</dbReference>
<reference evidence="11" key="1">
    <citation type="submission" date="2019-04" db="EMBL/GenBank/DDBJ databases">
        <title>Friends and foes A comparative genomics studyof 23 Aspergillus species from section Flavi.</title>
        <authorList>
            <consortium name="DOE Joint Genome Institute"/>
            <person name="Kjaerbolling I."/>
            <person name="Vesth T."/>
            <person name="Frisvad J.C."/>
            <person name="Nybo J.L."/>
            <person name="Theobald S."/>
            <person name="Kildgaard S."/>
            <person name="Isbrandt T."/>
            <person name="Kuo A."/>
            <person name="Sato A."/>
            <person name="Lyhne E.K."/>
            <person name="Kogle M.E."/>
            <person name="Wiebenga A."/>
            <person name="Kun R.S."/>
            <person name="Lubbers R.J."/>
            <person name="Makela M.R."/>
            <person name="Barry K."/>
            <person name="Chovatia M."/>
            <person name="Clum A."/>
            <person name="Daum C."/>
            <person name="Haridas S."/>
            <person name="He G."/>
            <person name="LaButti K."/>
            <person name="Lipzen A."/>
            <person name="Mondo S."/>
            <person name="Riley R."/>
            <person name="Salamov A."/>
            <person name="Simmons B.A."/>
            <person name="Magnuson J.K."/>
            <person name="Henrissat B."/>
            <person name="Mortensen U.H."/>
            <person name="Larsen T.O."/>
            <person name="Devries R.P."/>
            <person name="Grigoriev I.V."/>
            <person name="Machida M."/>
            <person name="Baker S.E."/>
            <person name="Andersen M.R."/>
        </authorList>
    </citation>
    <scope>NUCLEOTIDE SEQUENCE [LARGE SCALE GENOMIC DNA]</scope>
    <source>
        <strain evidence="11">IBT 14317</strain>
    </source>
</reference>
<keyword evidence="3 8" id="KW-0349">Heme</keyword>
<feature type="signal peptide" evidence="10">
    <location>
        <begin position="1"/>
        <end position="17"/>
    </location>
</feature>
<dbReference type="InterPro" id="IPR002401">
    <property type="entry name" value="Cyt_P450_E_grp-I"/>
</dbReference>
<dbReference type="InterPro" id="IPR036396">
    <property type="entry name" value="Cyt_P450_sf"/>
</dbReference>
<dbReference type="AlphaFoldDB" id="A0A5N7C791"/>
<feature type="binding site" description="axial binding residue" evidence="8">
    <location>
        <position position="410"/>
    </location>
    <ligand>
        <name>heme</name>
        <dbReference type="ChEBI" id="CHEBI:30413"/>
    </ligand>
    <ligandPart>
        <name>Fe</name>
        <dbReference type="ChEBI" id="CHEBI:18248"/>
    </ligandPart>
</feature>
<comment type="cofactor">
    <cofactor evidence="1 8">
        <name>heme</name>
        <dbReference type="ChEBI" id="CHEBI:30413"/>
    </cofactor>
</comment>
<proteinExistence type="inferred from homology"/>
<dbReference type="PROSITE" id="PS00086">
    <property type="entry name" value="CYTOCHROME_P450"/>
    <property type="match status" value="1"/>
</dbReference>
<evidence type="ECO:0000256" key="5">
    <source>
        <dbReference type="ARBA" id="ARBA00023002"/>
    </source>
</evidence>
<keyword evidence="7 9" id="KW-0503">Monooxygenase</keyword>
<evidence type="ECO:0000256" key="8">
    <source>
        <dbReference type="PIRSR" id="PIRSR602401-1"/>
    </source>
</evidence>
<evidence type="ECO:0000256" key="10">
    <source>
        <dbReference type="SAM" id="SignalP"/>
    </source>
</evidence>